<dbReference type="AlphaFoldDB" id="A0A9P1G6Y8"/>
<protein>
    <submittedName>
        <fullName evidence="1">Uncharacterized protein</fullName>
    </submittedName>
</protein>
<reference evidence="1" key="1">
    <citation type="submission" date="2022-10" db="EMBL/GenBank/DDBJ databases">
        <authorList>
            <person name="Chen Y."/>
            <person name="Dougan E. K."/>
            <person name="Chan C."/>
            <person name="Rhodes N."/>
            <person name="Thang M."/>
        </authorList>
    </citation>
    <scope>NUCLEOTIDE SEQUENCE</scope>
</reference>
<comment type="caution">
    <text evidence="1">The sequence shown here is derived from an EMBL/GenBank/DDBJ whole genome shotgun (WGS) entry which is preliminary data.</text>
</comment>
<feature type="non-terminal residue" evidence="1">
    <location>
        <position position="1"/>
    </location>
</feature>
<reference evidence="2 3" key="2">
    <citation type="submission" date="2024-05" db="EMBL/GenBank/DDBJ databases">
        <authorList>
            <person name="Chen Y."/>
            <person name="Shah S."/>
            <person name="Dougan E. K."/>
            <person name="Thang M."/>
            <person name="Chan C."/>
        </authorList>
    </citation>
    <scope>NUCLEOTIDE SEQUENCE [LARGE SCALE GENOMIC DNA]</scope>
</reference>
<evidence type="ECO:0000313" key="3">
    <source>
        <dbReference type="Proteomes" id="UP001152797"/>
    </source>
</evidence>
<dbReference type="EMBL" id="CAMXCT020003233">
    <property type="protein sequence ID" value="CAL1156609.1"/>
    <property type="molecule type" value="Genomic_DNA"/>
</dbReference>
<organism evidence="1">
    <name type="scientific">Cladocopium goreaui</name>
    <dbReference type="NCBI Taxonomy" id="2562237"/>
    <lineage>
        <taxon>Eukaryota</taxon>
        <taxon>Sar</taxon>
        <taxon>Alveolata</taxon>
        <taxon>Dinophyceae</taxon>
        <taxon>Suessiales</taxon>
        <taxon>Symbiodiniaceae</taxon>
        <taxon>Cladocopium</taxon>
    </lineage>
</organism>
<evidence type="ECO:0000313" key="1">
    <source>
        <dbReference type="EMBL" id="CAI4003234.1"/>
    </source>
</evidence>
<proteinExistence type="predicted"/>
<dbReference type="EMBL" id="CAMXCT030003233">
    <property type="protein sequence ID" value="CAL4790546.1"/>
    <property type="molecule type" value="Genomic_DNA"/>
</dbReference>
<dbReference type="Proteomes" id="UP001152797">
    <property type="component" value="Unassembled WGS sequence"/>
</dbReference>
<accession>A0A9P1G6Y8</accession>
<sequence length="212" mass="24021">PRRAFIAAWIATGYFTREHFVEDGMERDEAIALLDPSGMLVKMGIPSDQIVQSLDTNRWFWAIITSDDKYALLPNMVALQVEKHICSHRKKRKSLVEKKPQGWVNKLIKINDAEMAFVYNRKAGCMATTKFMKTRTTIIDGCLQVIGNAKGYEIIRINFELNPDAGDSPEGLRCYYLSSANFERSRLCCVKSSEAPSGWDLLKQAYAGDDEI</sequence>
<feature type="non-terminal residue" evidence="1">
    <location>
        <position position="212"/>
    </location>
</feature>
<evidence type="ECO:0000313" key="2">
    <source>
        <dbReference type="EMBL" id="CAL4790546.1"/>
    </source>
</evidence>
<name>A0A9P1G6Y8_9DINO</name>
<dbReference type="EMBL" id="CAMXCT010003233">
    <property type="protein sequence ID" value="CAI4003234.1"/>
    <property type="molecule type" value="Genomic_DNA"/>
</dbReference>
<keyword evidence="3" id="KW-1185">Reference proteome</keyword>
<gene>
    <name evidence="1" type="ORF">C1SCF055_LOCUS29119</name>
</gene>